<comment type="caution">
    <text evidence="2">The sequence shown here is derived from an EMBL/GenBank/DDBJ whole genome shotgun (WGS) entry which is preliminary data.</text>
</comment>
<accession>A0AAJ0C408</accession>
<dbReference type="Gene3D" id="3.40.50.880">
    <property type="match status" value="1"/>
</dbReference>
<dbReference type="EMBL" id="MU839002">
    <property type="protein sequence ID" value="KAK1769540.1"/>
    <property type="molecule type" value="Genomic_DNA"/>
</dbReference>
<evidence type="ECO:0000313" key="2">
    <source>
        <dbReference type="EMBL" id="KAK1769540.1"/>
    </source>
</evidence>
<dbReference type="SUPFAM" id="SSF52317">
    <property type="entry name" value="Class I glutamine amidotransferase-like"/>
    <property type="match status" value="1"/>
</dbReference>
<dbReference type="PANTHER" id="PTHR43130:SF7">
    <property type="entry name" value="DJ-1_PFPI DOMAIN-CONTAINING PROTEIN"/>
    <property type="match status" value="1"/>
</dbReference>
<keyword evidence="3" id="KW-1185">Reference proteome</keyword>
<dbReference type="InterPro" id="IPR029062">
    <property type="entry name" value="Class_I_gatase-like"/>
</dbReference>
<dbReference type="RefSeq" id="XP_060285753.1">
    <property type="nucleotide sequence ID" value="XM_060423620.1"/>
</dbReference>
<keyword evidence="2" id="KW-0315">Glutamine amidotransferase</keyword>
<protein>
    <submittedName>
        <fullName evidence="2">Class I glutamine amidotransferase-like protein</fullName>
    </submittedName>
</protein>
<organism evidence="2 3">
    <name type="scientific">Phialemonium atrogriseum</name>
    <dbReference type="NCBI Taxonomy" id="1093897"/>
    <lineage>
        <taxon>Eukaryota</taxon>
        <taxon>Fungi</taxon>
        <taxon>Dikarya</taxon>
        <taxon>Ascomycota</taxon>
        <taxon>Pezizomycotina</taxon>
        <taxon>Sordariomycetes</taxon>
        <taxon>Sordariomycetidae</taxon>
        <taxon>Cephalothecales</taxon>
        <taxon>Cephalothecaceae</taxon>
        <taxon>Phialemonium</taxon>
    </lineage>
</organism>
<feature type="domain" description="DJ-1/PfpI" evidence="1">
    <location>
        <begin position="59"/>
        <end position="198"/>
    </location>
</feature>
<dbReference type="AlphaFoldDB" id="A0AAJ0C408"/>
<dbReference type="PANTHER" id="PTHR43130">
    <property type="entry name" value="ARAC-FAMILY TRANSCRIPTIONAL REGULATOR"/>
    <property type="match status" value="1"/>
</dbReference>
<dbReference type="Proteomes" id="UP001244011">
    <property type="component" value="Unassembled WGS sequence"/>
</dbReference>
<name>A0AAJ0C408_9PEZI</name>
<dbReference type="GeneID" id="85306807"/>
<proteinExistence type="predicted"/>
<gene>
    <name evidence="2" type="ORF">QBC33DRAFT_324979</name>
</gene>
<dbReference type="Pfam" id="PF01965">
    <property type="entry name" value="DJ-1_PfpI"/>
    <property type="match status" value="1"/>
</dbReference>
<reference evidence="2" key="1">
    <citation type="submission" date="2023-06" db="EMBL/GenBank/DDBJ databases">
        <title>Genome-scale phylogeny and comparative genomics of the fungal order Sordariales.</title>
        <authorList>
            <consortium name="Lawrence Berkeley National Laboratory"/>
            <person name="Hensen N."/>
            <person name="Bonometti L."/>
            <person name="Westerberg I."/>
            <person name="Brannstrom I.O."/>
            <person name="Guillou S."/>
            <person name="Cros-Aarteil S."/>
            <person name="Calhoun S."/>
            <person name="Haridas S."/>
            <person name="Kuo A."/>
            <person name="Mondo S."/>
            <person name="Pangilinan J."/>
            <person name="Riley R."/>
            <person name="Labutti K."/>
            <person name="Andreopoulos B."/>
            <person name="Lipzen A."/>
            <person name="Chen C."/>
            <person name="Yanf M."/>
            <person name="Daum C."/>
            <person name="Ng V."/>
            <person name="Clum A."/>
            <person name="Steindorff A."/>
            <person name="Ohm R."/>
            <person name="Martin F."/>
            <person name="Silar P."/>
            <person name="Natvig D."/>
            <person name="Lalanne C."/>
            <person name="Gautier V."/>
            <person name="Ament-Velasquez S.L."/>
            <person name="Kruys A."/>
            <person name="Hutchinson M.I."/>
            <person name="Powell A.J."/>
            <person name="Barry K."/>
            <person name="Miller A.N."/>
            <person name="Grigoriev I.V."/>
            <person name="Debuchy R."/>
            <person name="Gladieux P."/>
            <person name="Thoren M.H."/>
            <person name="Johannesson H."/>
        </authorList>
    </citation>
    <scope>NUCLEOTIDE SEQUENCE</scope>
    <source>
        <strain evidence="2">8032-3</strain>
    </source>
</reference>
<dbReference type="InterPro" id="IPR002818">
    <property type="entry name" value="DJ-1/PfpI"/>
</dbReference>
<evidence type="ECO:0000313" key="3">
    <source>
        <dbReference type="Proteomes" id="UP001244011"/>
    </source>
</evidence>
<sequence length="257" mass="27570">MTAAAASDRPTVRIGVFLPSGAQLLDTACVDLFDMMSHEYLSALEKLPRAAADIAPHVWIAYVGTVAAGGPIQLTGGMSVTCTHHLSDPEVGAGRLDVVLVPGPDPRLRWDGEVLGWLRGHANRVRDTDILSVCTGIYICGEAGLLRGRRACGPRGLQKEIGERFEGVTLLGDELRWVSDGNLWSSGGVTNGNDLVAAYARESRHFPGPLVDIATKLADAGERPQKYGASQTGFRIGFAWALLRAWFMGFGRKSKSN</sequence>
<dbReference type="InterPro" id="IPR052158">
    <property type="entry name" value="INH-QAR"/>
</dbReference>
<evidence type="ECO:0000259" key="1">
    <source>
        <dbReference type="Pfam" id="PF01965"/>
    </source>
</evidence>